<dbReference type="Pfam" id="PF12146">
    <property type="entry name" value="Hydrolase_4"/>
    <property type="match status" value="1"/>
</dbReference>
<proteinExistence type="predicted"/>
<evidence type="ECO:0000313" key="3">
    <source>
        <dbReference type="Proteomes" id="UP000623681"/>
    </source>
</evidence>
<dbReference type="RefSeq" id="WP_202768180.1">
    <property type="nucleotide sequence ID" value="NZ_JAESWA010000023.1"/>
</dbReference>
<protein>
    <submittedName>
        <fullName evidence="2">Lysophospholipase</fullName>
    </submittedName>
</protein>
<dbReference type="PANTHER" id="PTHR11614">
    <property type="entry name" value="PHOSPHOLIPASE-RELATED"/>
    <property type="match status" value="1"/>
</dbReference>
<dbReference type="InterPro" id="IPR029058">
    <property type="entry name" value="AB_hydrolase_fold"/>
</dbReference>
<keyword evidence="3" id="KW-1185">Reference proteome</keyword>
<sequence>MVENLTAKDGKNLYVYCWDKADNPKGMIQIFHGMAEHSGRYKEFAEYLNRKGFIVYSSDHRGHGKTADTVEEIGIIGEDGFNAIVEDKHLIFEQMKQEHPELPMFLLGHSFGSFLAQEYIIRYGKELKGVVLSGSAAQKGAEVYLGGLISSFQREISGEKKQSKLLDTLSFGSYNKRFKGDGYKFSWLSTDLKEVKKYEEDPFCGAVFSIGFFYYLMKGLRNLYKKERLKLIQQELPIFIISGEDDPVGGYGKLVKGLFEIYKEIGIRDVTLKLYPGFRHEILNEVKKREVYEDILNWLNHIYA</sequence>
<dbReference type="SUPFAM" id="SSF53474">
    <property type="entry name" value="alpha/beta-Hydrolases"/>
    <property type="match status" value="1"/>
</dbReference>
<evidence type="ECO:0000259" key="1">
    <source>
        <dbReference type="Pfam" id="PF12146"/>
    </source>
</evidence>
<reference evidence="2" key="1">
    <citation type="submission" date="2021-01" db="EMBL/GenBank/DDBJ databases">
        <title>Genome public.</title>
        <authorList>
            <person name="Liu C."/>
            <person name="Sun Q."/>
        </authorList>
    </citation>
    <scope>NUCLEOTIDE SEQUENCE</scope>
    <source>
        <strain evidence="2">YIM B02565</strain>
    </source>
</reference>
<dbReference type="InterPro" id="IPR022742">
    <property type="entry name" value="Hydrolase_4"/>
</dbReference>
<gene>
    <name evidence="2" type="ORF">JK634_13345</name>
</gene>
<organism evidence="2 3">
    <name type="scientific">Clostridium paridis</name>
    <dbReference type="NCBI Taxonomy" id="2803863"/>
    <lineage>
        <taxon>Bacteria</taxon>
        <taxon>Bacillati</taxon>
        <taxon>Bacillota</taxon>
        <taxon>Clostridia</taxon>
        <taxon>Eubacteriales</taxon>
        <taxon>Clostridiaceae</taxon>
        <taxon>Clostridium</taxon>
    </lineage>
</organism>
<accession>A0A937FIK7</accession>
<dbReference type="Gene3D" id="3.40.50.1820">
    <property type="entry name" value="alpha/beta hydrolase"/>
    <property type="match status" value="1"/>
</dbReference>
<dbReference type="EMBL" id="JAESWA010000023">
    <property type="protein sequence ID" value="MBL4932793.1"/>
    <property type="molecule type" value="Genomic_DNA"/>
</dbReference>
<name>A0A937FIK7_9CLOT</name>
<dbReference type="AlphaFoldDB" id="A0A937FIK7"/>
<dbReference type="InterPro" id="IPR051044">
    <property type="entry name" value="MAG_DAG_Lipase"/>
</dbReference>
<dbReference type="Proteomes" id="UP000623681">
    <property type="component" value="Unassembled WGS sequence"/>
</dbReference>
<feature type="domain" description="Serine aminopeptidase S33" evidence="1">
    <location>
        <begin position="23"/>
        <end position="286"/>
    </location>
</feature>
<comment type="caution">
    <text evidence="2">The sequence shown here is derived from an EMBL/GenBank/DDBJ whole genome shotgun (WGS) entry which is preliminary data.</text>
</comment>
<evidence type="ECO:0000313" key="2">
    <source>
        <dbReference type="EMBL" id="MBL4932793.1"/>
    </source>
</evidence>